<organism evidence="1 2">
    <name type="scientific">Chitinophaga rupis</name>
    <dbReference type="NCBI Taxonomy" id="573321"/>
    <lineage>
        <taxon>Bacteria</taxon>
        <taxon>Pseudomonadati</taxon>
        <taxon>Bacteroidota</taxon>
        <taxon>Chitinophagia</taxon>
        <taxon>Chitinophagales</taxon>
        <taxon>Chitinophagaceae</taxon>
        <taxon>Chitinophaga</taxon>
    </lineage>
</organism>
<protein>
    <submittedName>
        <fullName evidence="1">Uncharacterized protein</fullName>
    </submittedName>
</protein>
<dbReference type="AlphaFoldDB" id="A0A1H7HMN5"/>
<dbReference type="EMBL" id="FOBB01000001">
    <property type="protein sequence ID" value="SEK50897.1"/>
    <property type="molecule type" value="Genomic_DNA"/>
</dbReference>
<dbReference type="STRING" id="573321.SAMN04488505_101330"/>
<sequence>MSIFFFKRQLSTIAAGKGLVIPKEWLVTNKNPVTPAKDVRPADQTFLTFPEWFLVFSPEEQANYFKQHTATTFPYMRHTSQIWKSYRIVNKQIKGNFPTNWGYHFMIWVIGVSTTVEYTAKSLYENIVGRLTDTGQPATAEDQFNAKYTQDYVAFIKDLPWYQFDFKSRLKDLWKNTSLSGPHFFRKWERRYMLTTELAVKFIYGKLIGIGTKQVYEVALLNTAVVLDDDSLHYLPRYDKFAAAALELAQQGHSFKEIAGNNSAILLTVWVPADHKTDFANAQTVFIQPITSYPTMKRVAIATPVSALSGVLLELKKAGVQVEHVFDF</sequence>
<dbReference type="Proteomes" id="UP000198984">
    <property type="component" value="Unassembled WGS sequence"/>
</dbReference>
<keyword evidence="2" id="KW-1185">Reference proteome</keyword>
<evidence type="ECO:0000313" key="1">
    <source>
        <dbReference type="EMBL" id="SEK50897.1"/>
    </source>
</evidence>
<accession>A0A1H7HMN5</accession>
<name>A0A1H7HMN5_9BACT</name>
<evidence type="ECO:0000313" key="2">
    <source>
        <dbReference type="Proteomes" id="UP000198984"/>
    </source>
</evidence>
<proteinExistence type="predicted"/>
<reference evidence="1 2" key="1">
    <citation type="submission" date="2016-10" db="EMBL/GenBank/DDBJ databases">
        <authorList>
            <person name="de Groot N.N."/>
        </authorList>
    </citation>
    <scope>NUCLEOTIDE SEQUENCE [LARGE SCALE GENOMIC DNA]</scope>
    <source>
        <strain evidence="1 2">DSM 21039</strain>
    </source>
</reference>
<gene>
    <name evidence="1" type="ORF">SAMN04488505_101330</name>
</gene>